<protein>
    <submittedName>
        <fullName evidence="1">Uncharacterized protein</fullName>
    </submittedName>
</protein>
<accession>A0A0F0CMB6</accession>
<evidence type="ECO:0000313" key="2">
    <source>
        <dbReference type="Proteomes" id="UP000033428"/>
    </source>
</evidence>
<comment type="caution">
    <text evidence="1">The sequence shown here is derived from an EMBL/GenBank/DDBJ whole genome shotgun (WGS) entry which is preliminary data.</text>
</comment>
<name>A0A0F0CMB6_9BACT</name>
<dbReference type="Proteomes" id="UP000033428">
    <property type="component" value="Unassembled WGS sequence"/>
</dbReference>
<sequence>NKFKKGRTKKYNGKKRNKNKKIEEISLSLNPIAETAAFILFIYP</sequence>
<reference evidence="1 2" key="1">
    <citation type="submission" date="2015-02" db="EMBL/GenBank/DDBJ databases">
        <title>Single-cell genomics of uncultivated deep-branching MTB reveals a conserved set of magnetosome genes.</title>
        <authorList>
            <person name="Kolinko S."/>
            <person name="Richter M."/>
            <person name="Glockner F.O."/>
            <person name="Brachmann A."/>
            <person name="Schuler D."/>
        </authorList>
    </citation>
    <scope>NUCLEOTIDE SEQUENCE [LARGE SCALE GENOMIC DNA]</scope>
    <source>
        <strain evidence="1">SKK-01</strain>
    </source>
</reference>
<evidence type="ECO:0000313" key="1">
    <source>
        <dbReference type="EMBL" id="KJJ84478.1"/>
    </source>
</evidence>
<dbReference type="EMBL" id="JYNY01000347">
    <property type="protein sequence ID" value="KJJ84478.1"/>
    <property type="molecule type" value="Genomic_DNA"/>
</dbReference>
<feature type="non-terminal residue" evidence="1">
    <location>
        <position position="1"/>
    </location>
</feature>
<keyword evidence="2" id="KW-1185">Reference proteome</keyword>
<gene>
    <name evidence="1" type="ORF">OMAG_001655</name>
</gene>
<proteinExistence type="predicted"/>
<organism evidence="1 2">
    <name type="scientific">Candidatus Omnitrophus magneticus</name>
    <dbReference type="NCBI Taxonomy" id="1609969"/>
    <lineage>
        <taxon>Bacteria</taxon>
        <taxon>Pseudomonadati</taxon>
        <taxon>Candidatus Omnitrophota</taxon>
        <taxon>Candidatus Omnitrophus</taxon>
    </lineage>
</organism>
<dbReference type="AlphaFoldDB" id="A0A0F0CMB6"/>